<dbReference type="SMART" id="SM00355">
    <property type="entry name" value="ZnF_C2H2"/>
    <property type="match status" value="3"/>
</dbReference>
<evidence type="ECO:0000256" key="6">
    <source>
        <dbReference type="ARBA" id="ARBA00023242"/>
    </source>
</evidence>
<dbReference type="PROSITE" id="PS00028">
    <property type="entry name" value="ZINC_FINGER_C2H2_1"/>
    <property type="match status" value="1"/>
</dbReference>
<dbReference type="AlphaFoldDB" id="A0A8D8PV40"/>
<evidence type="ECO:0000256" key="2">
    <source>
        <dbReference type="ARBA" id="ARBA00022723"/>
    </source>
</evidence>
<keyword evidence="3" id="KW-0677">Repeat</keyword>
<keyword evidence="6" id="KW-0539">Nucleus</keyword>
<feature type="compositionally biased region" description="Polar residues" evidence="8">
    <location>
        <begin position="201"/>
        <end position="218"/>
    </location>
</feature>
<protein>
    <submittedName>
        <fullName evidence="10">Zinc finger protein 407</fullName>
    </submittedName>
</protein>
<name>A0A8D8PV40_9HEMI</name>
<evidence type="ECO:0000313" key="10">
    <source>
        <dbReference type="EMBL" id="CAG6615190.1"/>
    </source>
</evidence>
<keyword evidence="2" id="KW-0479">Metal-binding</keyword>
<organism evidence="10">
    <name type="scientific">Cacopsylla melanoneura</name>
    <dbReference type="NCBI Taxonomy" id="428564"/>
    <lineage>
        <taxon>Eukaryota</taxon>
        <taxon>Metazoa</taxon>
        <taxon>Ecdysozoa</taxon>
        <taxon>Arthropoda</taxon>
        <taxon>Hexapoda</taxon>
        <taxon>Insecta</taxon>
        <taxon>Pterygota</taxon>
        <taxon>Neoptera</taxon>
        <taxon>Paraneoptera</taxon>
        <taxon>Hemiptera</taxon>
        <taxon>Sternorrhyncha</taxon>
        <taxon>Psylloidea</taxon>
        <taxon>Psyllidae</taxon>
        <taxon>Psyllinae</taxon>
        <taxon>Cacopsylla</taxon>
    </lineage>
</organism>
<evidence type="ECO:0000256" key="5">
    <source>
        <dbReference type="ARBA" id="ARBA00022833"/>
    </source>
</evidence>
<dbReference type="PANTHER" id="PTHR24394">
    <property type="entry name" value="ZINC FINGER PROTEIN"/>
    <property type="match status" value="1"/>
</dbReference>
<evidence type="ECO:0000259" key="9">
    <source>
        <dbReference type="PROSITE" id="PS50157"/>
    </source>
</evidence>
<keyword evidence="4 7" id="KW-0863">Zinc-finger</keyword>
<evidence type="ECO:0000256" key="7">
    <source>
        <dbReference type="PROSITE-ProRule" id="PRU00042"/>
    </source>
</evidence>
<reference evidence="10" key="1">
    <citation type="submission" date="2021-05" db="EMBL/GenBank/DDBJ databases">
        <authorList>
            <person name="Alioto T."/>
            <person name="Alioto T."/>
            <person name="Gomez Garrido J."/>
        </authorList>
    </citation>
    <scope>NUCLEOTIDE SEQUENCE</scope>
</reference>
<dbReference type="Gene3D" id="3.30.160.60">
    <property type="entry name" value="Classic Zinc Finger"/>
    <property type="match status" value="2"/>
</dbReference>
<dbReference type="GO" id="GO:0005634">
    <property type="term" value="C:nucleus"/>
    <property type="evidence" value="ECO:0007669"/>
    <property type="project" value="UniProtKB-SubCell"/>
</dbReference>
<evidence type="ECO:0000256" key="4">
    <source>
        <dbReference type="ARBA" id="ARBA00022771"/>
    </source>
</evidence>
<dbReference type="InterPro" id="IPR036236">
    <property type="entry name" value="Znf_C2H2_sf"/>
</dbReference>
<keyword evidence="5" id="KW-0862">Zinc</keyword>
<comment type="subcellular location">
    <subcellularLocation>
        <location evidence="1">Nucleus</location>
    </subcellularLocation>
</comment>
<evidence type="ECO:0000256" key="3">
    <source>
        <dbReference type="ARBA" id="ARBA00022737"/>
    </source>
</evidence>
<dbReference type="GO" id="GO:0008270">
    <property type="term" value="F:zinc ion binding"/>
    <property type="evidence" value="ECO:0007669"/>
    <property type="project" value="UniProtKB-KW"/>
</dbReference>
<dbReference type="GO" id="GO:0000981">
    <property type="term" value="F:DNA-binding transcription factor activity, RNA polymerase II-specific"/>
    <property type="evidence" value="ECO:0007669"/>
    <property type="project" value="TreeGrafter"/>
</dbReference>
<accession>A0A8D8PV40</accession>
<proteinExistence type="predicted"/>
<evidence type="ECO:0000256" key="1">
    <source>
        <dbReference type="ARBA" id="ARBA00004123"/>
    </source>
</evidence>
<feature type="region of interest" description="Disordered" evidence="8">
    <location>
        <begin position="191"/>
        <end position="218"/>
    </location>
</feature>
<feature type="domain" description="C2H2-type" evidence="9">
    <location>
        <begin position="422"/>
        <end position="449"/>
    </location>
</feature>
<dbReference type="PANTHER" id="PTHR24394:SF29">
    <property type="entry name" value="MYONEURIN"/>
    <property type="match status" value="1"/>
</dbReference>
<dbReference type="FunFam" id="3.30.160.60:FF:000446">
    <property type="entry name" value="Zinc finger protein"/>
    <property type="match status" value="1"/>
</dbReference>
<dbReference type="SUPFAM" id="SSF57667">
    <property type="entry name" value="beta-beta-alpha zinc fingers"/>
    <property type="match status" value="1"/>
</dbReference>
<dbReference type="InterPro" id="IPR013087">
    <property type="entry name" value="Znf_C2H2_type"/>
</dbReference>
<dbReference type="PROSITE" id="PS50157">
    <property type="entry name" value="ZINC_FINGER_C2H2_2"/>
    <property type="match status" value="1"/>
</dbReference>
<dbReference type="EMBL" id="HBUF01032128">
    <property type="protein sequence ID" value="CAG6615190.1"/>
    <property type="molecule type" value="Transcribed_RNA"/>
</dbReference>
<sequence length="502" mass="57329">MLFECLILAFNIMEKIKIEKTDEHEVDTVQSSNENNQEEDNLNQVEACEFQKYQDEVKALEKSHFKELMKDCELEDGEIDNHKIVKISETCDQNKIEINLFPPKQRNEILRTAKENVENRINRLNEIEIIKKDGEDQTNSGTHLKGSHLDKSMLNDAESAVFVLQGSDYTRLEQVNDEVYVKINGQYVKANDSVSKDSGDTDNQPNKLSSNARSPQNPNDVLKQLQQIVDTKVAHVQLVPASKPNQTLDQPTHQLLEQYNQQLKLYNQTNKPITNQNQVLRSQCNKTNVTYGASDLKKMTEISVEVSKVKLQGADNSSVIDVRHRVKHVKPHEVEVSDQNEVNLLKNLSQEDIRCFNQCTFCSHSLNVSNMTELLTHCRECPTLDRAGGHFTYICYVCAVYNTYKSTNMKKHLLTHFGHKAFACDACEYTCVTRSDLQRHTRKHTGEKPYACHLCAYRSSRTETLKKHLANIHKITQANYSIPELNVYNALLSGDVSVVASR</sequence>
<evidence type="ECO:0000256" key="8">
    <source>
        <dbReference type="SAM" id="MobiDB-lite"/>
    </source>
</evidence>